<name>A0A150STA3_SORCE</name>
<dbReference type="Proteomes" id="UP000075635">
    <property type="component" value="Unassembled WGS sequence"/>
</dbReference>
<comment type="caution">
    <text evidence="1">The sequence shown here is derived from an EMBL/GenBank/DDBJ whole genome shotgun (WGS) entry which is preliminary data.</text>
</comment>
<dbReference type="EMBL" id="JEMB01000609">
    <property type="protein sequence ID" value="KYF95734.1"/>
    <property type="molecule type" value="Genomic_DNA"/>
</dbReference>
<organism evidence="1 2">
    <name type="scientific">Sorangium cellulosum</name>
    <name type="common">Polyangium cellulosum</name>
    <dbReference type="NCBI Taxonomy" id="56"/>
    <lineage>
        <taxon>Bacteria</taxon>
        <taxon>Pseudomonadati</taxon>
        <taxon>Myxococcota</taxon>
        <taxon>Polyangia</taxon>
        <taxon>Polyangiales</taxon>
        <taxon>Polyangiaceae</taxon>
        <taxon>Sorangium</taxon>
    </lineage>
</organism>
<protein>
    <submittedName>
        <fullName evidence="1">Uncharacterized protein</fullName>
    </submittedName>
</protein>
<accession>A0A150STA3</accession>
<evidence type="ECO:0000313" key="1">
    <source>
        <dbReference type="EMBL" id="KYF95734.1"/>
    </source>
</evidence>
<dbReference type="AlphaFoldDB" id="A0A150STA3"/>
<gene>
    <name evidence="1" type="ORF">BE17_00500</name>
</gene>
<evidence type="ECO:0000313" key="2">
    <source>
        <dbReference type="Proteomes" id="UP000075635"/>
    </source>
</evidence>
<proteinExistence type="predicted"/>
<sequence>MYSANRRRNIEREERVLQRGKREQAAGKLLQKVPELTSLNLEIRETRSNGLANDTQYIRRVVVEHAHALFEMPCSYSSCDNGGYDVTREILNALASHAARFEGECACRGSCGSEFCSRVLRYVATATYRTNVQAGA</sequence>
<reference evidence="1 2" key="1">
    <citation type="submission" date="2014-02" db="EMBL/GenBank/DDBJ databases">
        <title>The small core and large imbalanced accessory genome model reveals a collaborative survival strategy of Sorangium cellulosum strains in nature.</title>
        <authorList>
            <person name="Han K."/>
            <person name="Peng R."/>
            <person name="Blom J."/>
            <person name="Li Y.-Z."/>
        </authorList>
    </citation>
    <scope>NUCLEOTIDE SEQUENCE [LARGE SCALE GENOMIC DNA]</scope>
    <source>
        <strain evidence="1 2">So0011-07</strain>
    </source>
</reference>